<dbReference type="STRING" id="403673.A0A177WC06"/>
<proteinExistence type="predicted"/>
<dbReference type="PANTHER" id="PTHR12984:SF3">
    <property type="entry name" value="N-TERMINAL KINASE-LIKE PROTEIN"/>
    <property type="match status" value="1"/>
</dbReference>
<dbReference type="AlphaFoldDB" id="A0A177WC06"/>
<dbReference type="InterPro" id="IPR051177">
    <property type="entry name" value="CIK-Related_Protein"/>
</dbReference>
<dbReference type="SUPFAM" id="SSF56112">
    <property type="entry name" value="Protein kinase-like (PK-like)"/>
    <property type="match status" value="1"/>
</dbReference>
<evidence type="ECO:0008006" key="4">
    <source>
        <dbReference type="Google" id="ProtNLM"/>
    </source>
</evidence>
<dbReference type="Gene3D" id="1.25.10.10">
    <property type="entry name" value="Leucine-rich Repeat Variant"/>
    <property type="match status" value="1"/>
</dbReference>
<dbReference type="VEuPathDB" id="FungiDB:BDEG_21272"/>
<organism evidence="2 3">
    <name type="scientific">Batrachochytrium dendrobatidis (strain JEL423)</name>
    <dbReference type="NCBI Taxonomy" id="403673"/>
    <lineage>
        <taxon>Eukaryota</taxon>
        <taxon>Fungi</taxon>
        <taxon>Fungi incertae sedis</taxon>
        <taxon>Chytridiomycota</taxon>
        <taxon>Chytridiomycota incertae sedis</taxon>
        <taxon>Chytridiomycetes</taxon>
        <taxon>Rhizophydiales</taxon>
        <taxon>Rhizophydiales incertae sedis</taxon>
        <taxon>Batrachochytrium</taxon>
    </lineage>
</organism>
<dbReference type="GO" id="GO:0006409">
    <property type="term" value="P:tRNA export from nucleus"/>
    <property type="evidence" value="ECO:0007669"/>
    <property type="project" value="TreeGrafter"/>
</dbReference>
<feature type="region of interest" description="Disordered" evidence="1">
    <location>
        <begin position="13"/>
        <end position="45"/>
    </location>
</feature>
<feature type="region of interest" description="Disordered" evidence="1">
    <location>
        <begin position="84"/>
        <end position="125"/>
    </location>
</feature>
<dbReference type="GO" id="GO:0005737">
    <property type="term" value="C:cytoplasm"/>
    <property type="evidence" value="ECO:0007669"/>
    <property type="project" value="TreeGrafter"/>
</dbReference>
<dbReference type="InterPro" id="IPR011009">
    <property type="entry name" value="Kinase-like_dom_sf"/>
</dbReference>
<feature type="compositionally biased region" description="Polar residues" evidence="1">
    <location>
        <begin position="493"/>
        <end position="514"/>
    </location>
</feature>
<accession>A0A177WC06</accession>
<reference evidence="2 3" key="1">
    <citation type="submission" date="2006-10" db="EMBL/GenBank/DDBJ databases">
        <title>The Genome Sequence of Batrachochytrium dendrobatidis JEL423.</title>
        <authorList>
            <consortium name="The Broad Institute Genome Sequencing Platform"/>
            <person name="Birren B."/>
            <person name="Lander E."/>
            <person name="Galagan J."/>
            <person name="Cuomo C."/>
            <person name="Devon K."/>
            <person name="Jaffe D."/>
            <person name="Butler J."/>
            <person name="Alvarez P."/>
            <person name="Gnerre S."/>
            <person name="Grabherr M."/>
            <person name="Kleber M."/>
            <person name="Mauceli E."/>
            <person name="Brockman W."/>
            <person name="Young S."/>
            <person name="LaButti K."/>
            <person name="Sykes S."/>
            <person name="DeCaprio D."/>
            <person name="Crawford M."/>
            <person name="Koehrsen M."/>
            <person name="Engels R."/>
            <person name="Montgomery P."/>
            <person name="Pearson M."/>
            <person name="Howarth C."/>
            <person name="Larson L."/>
            <person name="White J."/>
            <person name="O'Leary S."/>
            <person name="Kodira C."/>
            <person name="Zeng Q."/>
            <person name="Yandava C."/>
            <person name="Alvarado L."/>
            <person name="Longcore J."/>
            <person name="James T."/>
        </authorList>
    </citation>
    <scope>NUCLEOTIDE SEQUENCE [LARGE SCALE GENOMIC DNA]</scope>
    <source>
        <strain evidence="2 3">JEL423</strain>
    </source>
</reference>
<evidence type="ECO:0000313" key="2">
    <source>
        <dbReference type="EMBL" id="OAJ37224.1"/>
    </source>
</evidence>
<feature type="region of interest" description="Disordered" evidence="1">
    <location>
        <begin position="474"/>
        <end position="539"/>
    </location>
</feature>
<evidence type="ECO:0000256" key="1">
    <source>
        <dbReference type="SAM" id="MobiDB-lite"/>
    </source>
</evidence>
<dbReference type="InterPro" id="IPR011989">
    <property type="entry name" value="ARM-like"/>
</dbReference>
<sequence length="600" mass="66527">MGAAESSISANYRLFTPDGNPTTVNAQYGAGSGTQRLSDNDHEATSNSSTLATALLSRSLLLKGVHKTSGAVVSIFQMQLSKSSQPGMTESNSSNRSGGGQANGQDATRQGAPGKPTGSTVLPDGINKLKTIRHPGIIKFITAESKGSSVLIVTEFVLKIADVLPTMSEEEICLGIYNILKTIEFLHHSGISHNSLGIDSIYLTGDRRWVIGNMEFVRNIDQMTPEFIASLNSILPQNQAGLDNPTLCHHDVSTLVEHRFPWDKLEESAAHLRSNSTTSQLSIKKVLDTPFFKDSMLIEIVERFLKDIRAIHPENKAKMFSGLYAQLHCLSQGTVNDFLLPKLLNHELFVEPGAANFFMELLTPTTSFSLGLSGMESLSVITKEAFSAHIVPFIHKTFTVRQYETRILLLKMLDRYIDFVCDVDELILKNTIIPELIIGMSDADDLIYLESVCGLAKCIPRYYQSITERKRHVDMDVSSATPNDSSEKHSQRGNRSLSLQSARSNTANVDSLGSNEEGRLHFPASQKTTSFPRSESVDMDGSPEFSMQYLVEDMLIPHTLRICIYENTDVKDLWCLLDHLSNVWKRLIVFSEKNKASLKY</sequence>
<dbReference type="EMBL" id="DS022300">
    <property type="protein sequence ID" value="OAJ37224.1"/>
    <property type="molecule type" value="Genomic_DNA"/>
</dbReference>
<dbReference type="eggNOG" id="KOG1243">
    <property type="taxonomic scope" value="Eukaryota"/>
</dbReference>
<dbReference type="Proteomes" id="UP000077115">
    <property type="component" value="Unassembled WGS sequence"/>
</dbReference>
<dbReference type="Gene3D" id="3.30.200.20">
    <property type="entry name" value="Phosphorylase Kinase, domain 1"/>
    <property type="match status" value="1"/>
</dbReference>
<dbReference type="PANTHER" id="PTHR12984">
    <property type="entry name" value="SCY1-RELATED S/T PROTEIN KINASE-LIKE"/>
    <property type="match status" value="1"/>
</dbReference>
<reference evidence="2 3" key="2">
    <citation type="submission" date="2016-05" db="EMBL/GenBank/DDBJ databases">
        <title>Lineage-specific infection strategies underlie the spectrum of fungal disease in amphibians.</title>
        <authorList>
            <person name="Cuomo C.A."/>
            <person name="Farrer R.A."/>
            <person name="James T."/>
            <person name="Longcore J."/>
            <person name="Birren B."/>
        </authorList>
    </citation>
    <scope>NUCLEOTIDE SEQUENCE [LARGE SCALE GENOMIC DNA]</scope>
    <source>
        <strain evidence="2 3">JEL423</strain>
    </source>
</reference>
<feature type="compositionally biased region" description="Polar residues" evidence="1">
    <location>
        <begin position="84"/>
        <end position="96"/>
    </location>
</feature>
<evidence type="ECO:0000313" key="3">
    <source>
        <dbReference type="Proteomes" id="UP000077115"/>
    </source>
</evidence>
<dbReference type="OrthoDB" id="447103at2759"/>
<gene>
    <name evidence="2" type="ORF">BDEG_21272</name>
</gene>
<dbReference type="Gene3D" id="1.10.510.10">
    <property type="entry name" value="Transferase(Phosphotransferase) domain 1"/>
    <property type="match status" value="1"/>
</dbReference>
<protein>
    <recommendedName>
        <fullName evidence="4">Protein kinase domain-containing protein</fullName>
    </recommendedName>
</protein>
<name>A0A177WC06_BATDL</name>